<feature type="compositionally biased region" description="Acidic residues" evidence="1">
    <location>
        <begin position="1"/>
        <end position="15"/>
    </location>
</feature>
<dbReference type="RefSeq" id="XP_001296240.1">
    <property type="nucleotide sequence ID" value="XM_001296239.1"/>
</dbReference>
<reference evidence="2" key="2">
    <citation type="journal article" date="2007" name="Science">
        <title>Draft genome sequence of the sexually transmitted pathogen Trichomonas vaginalis.</title>
        <authorList>
            <person name="Carlton J.M."/>
            <person name="Hirt R.P."/>
            <person name="Silva J.C."/>
            <person name="Delcher A.L."/>
            <person name="Schatz M."/>
            <person name="Zhao Q."/>
            <person name="Wortman J.R."/>
            <person name="Bidwell S.L."/>
            <person name="Alsmark U.C.M."/>
            <person name="Besteiro S."/>
            <person name="Sicheritz-Ponten T."/>
            <person name="Noel C.J."/>
            <person name="Dacks J.B."/>
            <person name="Foster P.G."/>
            <person name="Simillion C."/>
            <person name="Van de Peer Y."/>
            <person name="Miranda-Saavedra D."/>
            <person name="Barton G.J."/>
            <person name="Westrop G.D."/>
            <person name="Mueller S."/>
            <person name="Dessi D."/>
            <person name="Fiori P.L."/>
            <person name="Ren Q."/>
            <person name="Paulsen I."/>
            <person name="Zhang H."/>
            <person name="Bastida-Corcuera F.D."/>
            <person name="Simoes-Barbosa A."/>
            <person name="Brown M.T."/>
            <person name="Hayes R.D."/>
            <person name="Mukherjee M."/>
            <person name="Okumura C.Y."/>
            <person name="Schneider R."/>
            <person name="Smith A.J."/>
            <person name="Vanacova S."/>
            <person name="Villalvazo M."/>
            <person name="Haas B.J."/>
            <person name="Pertea M."/>
            <person name="Feldblyum T.V."/>
            <person name="Utterback T.R."/>
            <person name="Shu C.L."/>
            <person name="Osoegawa K."/>
            <person name="de Jong P.J."/>
            <person name="Hrdy I."/>
            <person name="Horvathova L."/>
            <person name="Zubacova Z."/>
            <person name="Dolezal P."/>
            <person name="Malik S.B."/>
            <person name="Logsdon J.M. Jr."/>
            <person name="Henze K."/>
            <person name="Gupta A."/>
            <person name="Wang C.C."/>
            <person name="Dunne R.L."/>
            <person name="Upcroft J.A."/>
            <person name="Upcroft P."/>
            <person name="White O."/>
            <person name="Salzberg S.L."/>
            <person name="Tang P."/>
            <person name="Chiu C.-H."/>
            <person name="Lee Y.-S."/>
            <person name="Embley T.M."/>
            <person name="Coombs G.H."/>
            <person name="Mottram J.C."/>
            <person name="Tachezy J."/>
            <person name="Fraser-Liggett C.M."/>
            <person name="Johnson P.J."/>
        </authorList>
    </citation>
    <scope>NUCLEOTIDE SEQUENCE [LARGE SCALE GENOMIC DNA]</scope>
    <source>
        <strain evidence="2">G3</strain>
    </source>
</reference>
<proteinExistence type="predicted"/>
<feature type="compositionally biased region" description="Basic and acidic residues" evidence="1">
    <location>
        <begin position="52"/>
        <end position="77"/>
    </location>
</feature>
<dbReference type="KEGG" id="tva:4740942"/>
<feature type="region of interest" description="Disordered" evidence="1">
    <location>
        <begin position="1"/>
        <end position="20"/>
    </location>
</feature>
<organism evidence="2 3">
    <name type="scientific">Trichomonas vaginalis (strain ATCC PRA-98 / G3)</name>
    <dbReference type="NCBI Taxonomy" id="412133"/>
    <lineage>
        <taxon>Eukaryota</taxon>
        <taxon>Metamonada</taxon>
        <taxon>Parabasalia</taxon>
        <taxon>Trichomonadida</taxon>
        <taxon>Trichomonadidae</taxon>
        <taxon>Trichomonas</taxon>
    </lineage>
</organism>
<name>A2GHQ8_TRIV3</name>
<accession>A2GHQ8</accession>
<dbReference type="SMR" id="A2GHQ8"/>
<keyword evidence="3" id="KW-1185">Reference proteome</keyword>
<gene>
    <name evidence="2" type="ORF">TVAG_505230</name>
</gene>
<sequence length="349" mass="41395">MTTNDQGEEGTIEPTDDQRRIRLTMPRKFVNNLDVDETPHTLDSEMEEEQELKDLEEKLRERPLPIEPEEKLRERPLPIEPEEEQERTASRLEASSKHIFHHLAREKKELLSQNLQFYAKKESMLEEVYGGYSDDEQRNLYRAINMLEILSSCQRSPEKEQMVLQMIPPSDREAVFDAFYYQIEKKLEDLAEENTPALVESMKIKSFKAAASKSYETIDEEGTLDYEETLHSREEKERIAHNTIKGQFQIDMFTREEYNAAYSYVRSRGFNWMYIILRFFTVEIFDNTRTAMKEYLEHELITVMIRLLLDNTPEIQKLYKDTFHDLSQGKHLDTKTEKHVTVSMLKMVK</sequence>
<evidence type="ECO:0000256" key="1">
    <source>
        <dbReference type="SAM" id="MobiDB-lite"/>
    </source>
</evidence>
<evidence type="ECO:0000313" key="2">
    <source>
        <dbReference type="EMBL" id="EAX83310.1"/>
    </source>
</evidence>
<dbReference type="VEuPathDB" id="TrichDB:TVAG_505230"/>
<dbReference type="AlphaFoldDB" id="A2GHQ8"/>
<protein>
    <submittedName>
        <fullName evidence="2">Uncharacterized protein</fullName>
    </submittedName>
</protein>
<reference evidence="2" key="1">
    <citation type="submission" date="2006-10" db="EMBL/GenBank/DDBJ databases">
        <authorList>
            <person name="Amadeo P."/>
            <person name="Zhao Q."/>
            <person name="Wortman J."/>
            <person name="Fraser-Liggett C."/>
            <person name="Carlton J."/>
        </authorList>
    </citation>
    <scope>NUCLEOTIDE SEQUENCE</scope>
    <source>
        <strain evidence="2">G3</strain>
    </source>
</reference>
<dbReference type="VEuPathDB" id="TrichDB:TVAGG3_0542770"/>
<dbReference type="InParanoid" id="A2GHQ8"/>
<evidence type="ECO:0000313" key="3">
    <source>
        <dbReference type="Proteomes" id="UP000001542"/>
    </source>
</evidence>
<dbReference type="EMBL" id="DS116011">
    <property type="protein sequence ID" value="EAX83310.1"/>
    <property type="molecule type" value="Genomic_DNA"/>
</dbReference>
<dbReference type="Proteomes" id="UP000001542">
    <property type="component" value="Unassembled WGS sequence"/>
</dbReference>
<feature type="region of interest" description="Disordered" evidence="1">
    <location>
        <begin position="31"/>
        <end position="88"/>
    </location>
</feature>